<dbReference type="OrthoDB" id="9796221at2"/>
<dbReference type="InterPro" id="IPR012910">
    <property type="entry name" value="Plug_dom"/>
</dbReference>
<dbReference type="PANTHER" id="PTHR32552">
    <property type="entry name" value="FERRICHROME IRON RECEPTOR-RELATED"/>
    <property type="match status" value="1"/>
</dbReference>
<keyword evidence="9 11" id="KW-0472">Membrane</keyword>
<keyword evidence="5 11" id="KW-0812">Transmembrane</keyword>
<evidence type="ECO:0000256" key="13">
    <source>
        <dbReference type="SAM" id="SignalP"/>
    </source>
</evidence>
<dbReference type="Pfam" id="PF07715">
    <property type="entry name" value="Plug"/>
    <property type="match status" value="1"/>
</dbReference>
<dbReference type="PANTHER" id="PTHR32552:SF81">
    <property type="entry name" value="TONB-DEPENDENT OUTER MEMBRANE RECEPTOR"/>
    <property type="match status" value="1"/>
</dbReference>
<dbReference type="InterPro" id="IPR037066">
    <property type="entry name" value="Plug_dom_sf"/>
</dbReference>
<dbReference type="GeneID" id="300653625"/>
<dbReference type="Proteomes" id="UP000470384">
    <property type="component" value="Unassembled WGS sequence"/>
</dbReference>
<comment type="similarity">
    <text evidence="11 12">Belongs to the TonB-dependent receptor family.</text>
</comment>
<dbReference type="RefSeq" id="WP_160586701.1">
    <property type="nucleotide sequence ID" value="NZ_BMHN01000001.1"/>
</dbReference>
<dbReference type="AlphaFoldDB" id="A0A845Q883"/>
<organism evidence="16 17">
    <name type="scientific">Pyruvatibacter mobilis</name>
    <dbReference type="NCBI Taxonomy" id="1712261"/>
    <lineage>
        <taxon>Bacteria</taxon>
        <taxon>Pseudomonadati</taxon>
        <taxon>Pseudomonadota</taxon>
        <taxon>Alphaproteobacteria</taxon>
        <taxon>Hyphomicrobiales</taxon>
        <taxon>Parvibaculaceae</taxon>
        <taxon>Pyruvatibacter</taxon>
    </lineage>
</organism>
<keyword evidence="2 11" id="KW-0813">Transport</keyword>
<dbReference type="CDD" id="cd01347">
    <property type="entry name" value="ligand_gated_channel"/>
    <property type="match status" value="1"/>
</dbReference>
<keyword evidence="6" id="KW-0408">Iron</keyword>
<evidence type="ECO:0000256" key="12">
    <source>
        <dbReference type="RuleBase" id="RU003357"/>
    </source>
</evidence>
<evidence type="ECO:0000256" key="3">
    <source>
        <dbReference type="ARBA" id="ARBA00022452"/>
    </source>
</evidence>
<evidence type="ECO:0000256" key="4">
    <source>
        <dbReference type="ARBA" id="ARBA00022496"/>
    </source>
</evidence>
<feature type="domain" description="TonB-dependent receptor plug" evidence="15">
    <location>
        <begin position="51"/>
        <end position="160"/>
    </location>
</feature>
<dbReference type="InterPro" id="IPR039426">
    <property type="entry name" value="TonB-dep_rcpt-like"/>
</dbReference>
<reference evidence="16 17" key="1">
    <citation type="journal article" date="2016" name="Int. J. Syst. Evol. Microbiol.">
        <title>Pyruvatibacter mobilis gen. nov., sp. nov., a marine bacterium from the culture broth of Picochlorum sp. 122.</title>
        <authorList>
            <person name="Wang G."/>
            <person name="Tang M."/>
            <person name="Wu H."/>
            <person name="Dai S."/>
            <person name="Li T."/>
            <person name="Chen C."/>
            <person name="He H."/>
            <person name="Fan J."/>
            <person name="Xiang W."/>
            <person name="Li X."/>
        </authorList>
    </citation>
    <scope>NUCLEOTIDE SEQUENCE [LARGE SCALE GENOMIC DNA]</scope>
    <source>
        <strain evidence="16 17">GYP-11</strain>
    </source>
</reference>
<keyword evidence="7" id="KW-0406">Ion transport</keyword>
<comment type="subcellular location">
    <subcellularLocation>
        <location evidence="1 11">Cell outer membrane</location>
        <topology evidence="1 11">Multi-pass membrane protein</topology>
    </subcellularLocation>
</comment>
<evidence type="ECO:0000256" key="11">
    <source>
        <dbReference type="PROSITE-ProRule" id="PRU01360"/>
    </source>
</evidence>
<evidence type="ECO:0000313" key="17">
    <source>
        <dbReference type="Proteomes" id="UP000470384"/>
    </source>
</evidence>
<evidence type="ECO:0000256" key="10">
    <source>
        <dbReference type="ARBA" id="ARBA00023237"/>
    </source>
</evidence>
<keyword evidence="17" id="KW-1185">Reference proteome</keyword>
<dbReference type="GO" id="GO:0006826">
    <property type="term" value="P:iron ion transport"/>
    <property type="evidence" value="ECO:0007669"/>
    <property type="project" value="UniProtKB-KW"/>
</dbReference>
<keyword evidence="16" id="KW-0675">Receptor</keyword>
<comment type="caution">
    <text evidence="16">The sequence shown here is derived from an EMBL/GenBank/DDBJ whole genome shotgun (WGS) entry which is preliminary data.</text>
</comment>
<dbReference type="Pfam" id="PF00593">
    <property type="entry name" value="TonB_dep_Rec_b-barrel"/>
    <property type="match status" value="1"/>
</dbReference>
<feature type="signal peptide" evidence="13">
    <location>
        <begin position="1"/>
        <end position="26"/>
    </location>
</feature>
<evidence type="ECO:0000256" key="7">
    <source>
        <dbReference type="ARBA" id="ARBA00023065"/>
    </source>
</evidence>
<proteinExistence type="inferred from homology"/>
<keyword evidence="8 12" id="KW-0798">TonB box</keyword>
<dbReference type="Gene3D" id="2.40.170.20">
    <property type="entry name" value="TonB-dependent receptor, beta-barrel domain"/>
    <property type="match status" value="1"/>
</dbReference>
<evidence type="ECO:0000256" key="5">
    <source>
        <dbReference type="ARBA" id="ARBA00022692"/>
    </source>
</evidence>
<dbReference type="InterPro" id="IPR036942">
    <property type="entry name" value="Beta-barrel_TonB_sf"/>
</dbReference>
<keyword evidence="13" id="KW-0732">Signal</keyword>
<protein>
    <submittedName>
        <fullName evidence="16">TonB-dependent receptor</fullName>
    </submittedName>
</protein>
<dbReference type="SUPFAM" id="SSF56935">
    <property type="entry name" value="Porins"/>
    <property type="match status" value="1"/>
</dbReference>
<keyword evidence="10 11" id="KW-0998">Cell outer membrane</keyword>
<dbReference type="Gene3D" id="2.170.130.10">
    <property type="entry name" value="TonB-dependent receptor, plug domain"/>
    <property type="match status" value="1"/>
</dbReference>
<keyword evidence="4" id="KW-0410">Iron transport</keyword>
<dbReference type="GO" id="GO:0009279">
    <property type="term" value="C:cell outer membrane"/>
    <property type="evidence" value="ECO:0007669"/>
    <property type="project" value="UniProtKB-SubCell"/>
</dbReference>
<keyword evidence="3 11" id="KW-1134">Transmembrane beta strand</keyword>
<evidence type="ECO:0000256" key="6">
    <source>
        <dbReference type="ARBA" id="ARBA00023004"/>
    </source>
</evidence>
<evidence type="ECO:0000259" key="14">
    <source>
        <dbReference type="Pfam" id="PF00593"/>
    </source>
</evidence>
<evidence type="ECO:0000259" key="15">
    <source>
        <dbReference type="Pfam" id="PF07715"/>
    </source>
</evidence>
<accession>A0A845Q883</accession>
<name>A0A845Q883_9HYPH</name>
<dbReference type="PROSITE" id="PS52016">
    <property type="entry name" value="TONB_DEPENDENT_REC_3"/>
    <property type="match status" value="1"/>
</dbReference>
<sequence>MKKTTKKLLLCTALTAVTAISGKSQAQDAPEGALVLDPVVITGTRIAQPASELAGNTAVLEADEITLSSHDNPAELLNRLPGVYIHSNDGQEHLTAIRSPVLTGGAGQGSFLYLEDGIPLRATGWGNVNGLFDAHFETADRIEVVRGPGSALYGSNAVHGLINVITPDPSFTAERTLSYETGGHRDKGSADVTGPLSDKTAYRASVSVLEDSSFREHANVGQQKATLSVLHDDGPDRIKLLVSGQNLNQETAGFIRGFEAYRDGDLARSNPNPEAFRDAWALRASARWDRELNDSMTLSITPFARVNDMEFLRHFVPDQSLEETGHWSAGAQSALYIDLEGGHTLVAGLDLEYTDGYLKETQARPTFGSFPQGIHYDFEATQIVVAPYVHAEWQVTPTTRVTTGVRFDWTRYDYDNKTASNTVGRFQRPADRTDDFFNVTPKLGVVQALSDDVEIYANLARAARAPQVTDLYRLQVNQAVGDVESETLDSIEIGTRATIGPVTASLAAFYAEKDNFFFRDADGFNVTDGETSHRGIELDAFAELPFGFDLGVSGAYAVHQYEFDRPITSPAQQTEAIRSGTDIDTAPRWTGNARLGWSLDDRARAELEYVYVDEYFVDAANINEYDGHQVLNLRARYQVTDNLEITGRIMNLGNVEFAERADFAFGSFRYFPGEPRTAYIGTSVSF</sequence>
<dbReference type="InterPro" id="IPR000531">
    <property type="entry name" value="Beta-barrel_TonB"/>
</dbReference>
<feature type="chain" id="PRO_5032599337" evidence="13">
    <location>
        <begin position="27"/>
        <end position="686"/>
    </location>
</feature>
<dbReference type="EMBL" id="WXYQ01000001">
    <property type="protein sequence ID" value="NBG94637.1"/>
    <property type="molecule type" value="Genomic_DNA"/>
</dbReference>
<evidence type="ECO:0000256" key="9">
    <source>
        <dbReference type="ARBA" id="ARBA00023136"/>
    </source>
</evidence>
<evidence type="ECO:0000256" key="2">
    <source>
        <dbReference type="ARBA" id="ARBA00022448"/>
    </source>
</evidence>
<gene>
    <name evidence="16" type="ORF">GTQ45_02710</name>
</gene>
<evidence type="ECO:0000313" key="16">
    <source>
        <dbReference type="EMBL" id="NBG94637.1"/>
    </source>
</evidence>
<evidence type="ECO:0000256" key="1">
    <source>
        <dbReference type="ARBA" id="ARBA00004571"/>
    </source>
</evidence>
<feature type="domain" description="TonB-dependent receptor-like beta-barrel" evidence="14">
    <location>
        <begin position="234"/>
        <end position="652"/>
    </location>
</feature>
<evidence type="ECO:0000256" key="8">
    <source>
        <dbReference type="ARBA" id="ARBA00023077"/>
    </source>
</evidence>